<gene>
    <name evidence="5" type="primary">citX</name>
    <name evidence="5" type="ORF">PYS61_02740</name>
</gene>
<comment type="catalytic activity">
    <reaction evidence="4">
        <text>apo-[citrate lyase ACP] + 2'-(5''-triphospho-alpha-D-ribosyl)-3'-dephospho-CoA = holo-[citrate lyase ACP] + diphosphate</text>
        <dbReference type="Rhea" id="RHEA:16333"/>
        <dbReference type="Rhea" id="RHEA-COMP:10157"/>
        <dbReference type="Rhea" id="RHEA-COMP:10158"/>
        <dbReference type="ChEBI" id="CHEBI:29999"/>
        <dbReference type="ChEBI" id="CHEBI:33019"/>
        <dbReference type="ChEBI" id="CHEBI:61378"/>
        <dbReference type="ChEBI" id="CHEBI:82683"/>
        <dbReference type="EC" id="2.7.7.61"/>
    </reaction>
</comment>
<evidence type="ECO:0000256" key="4">
    <source>
        <dbReference type="ARBA" id="ARBA00048574"/>
    </source>
</evidence>
<accession>A0ABY8C5W9</accession>
<protein>
    <recommendedName>
        <fullName evidence="1">citrate lyase holo-[acyl-carrier protein] synthase</fullName>
        <ecNumber evidence="1">2.7.7.61</ecNumber>
    </recommendedName>
</protein>
<evidence type="ECO:0000313" key="5">
    <source>
        <dbReference type="EMBL" id="WEG36101.1"/>
    </source>
</evidence>
<dbReference type="InterPro" id="IPR005551">
    <property type="entry name" value="CitX"/>
</dbReference>
<name>A0ABY8C5W9_9FIRM</name>
<dbReference type="GO" id="GO:0016829">
    <property type="term" value="F:lyase activity"/>
    <property type="evidence" value="ECO:0007669"/>
    <property type="project" value="UniProtKB-KW"/>
</dbReference>
<reference evidence="5 6" key="1">
    <citation type="submission" date="2023-02" db="EMBL/GenBank/DDBJ databases">
        <title>Novel Oscillospiraceae bacterial genomes.</title>
        <authorList>
            <person name="Srinivasan S."/>
            <person name="Austin M.N."/>
            <person name="Fiedler T.L."/>
            <person name="Strenk S.M."/>
            <person name="Agnew K.J."/>
            <person name="Nagana Gowda G.A."/>
            <person name="Raftery D."/>
            <person name="Beamer M.A."/>
            <person name="Achilles S.L."/>
            <person name="Wiesenfeld H.C."/>
            <person name="Fredricks D.N."/>
            <person name="Hillier S.L."/>
        </authorList>
    </citation>
    <scope>NUCLEOTIDE SEQUENCE [LARGE SCALE GENOMIC DNA]</scope>
    <source>
        <strain evidence="5 6">CHIC02 1186E3-8</strain>
    </source>
</reference>
<organism evidence="5 6">
    <name type="scientific">Amygdalobacter indicium</name>
    <dbReference type="NCBI Taxonomy" id="3029272"/>
    <lineage>
        <taxon>Bacteria</taxon>
        <taxon>Bacillati</taxon>
        <taxon>Bacillota</taxon>
        <taxon>Clostridia</taxon>
        <taxon>Eubacteriales</taxon>
        <taxon>Oscillospiraceae</taxon>
        <taxon>Amygdalobacter</taxon>
    </lineage>
</organism>
<sequence>MTSELFAAGEAVDLLTVLQRREERVAVYAAIWRKIPTATVISLKLNLPGPIKNNHLILHCFDKLLLQAEKAAAEAGLTYQQMTDWRKAITGPELIWWAQGAASAWKQWAINLETATPAGRLLDIDVLTINGPLSRKDLGIAPRRCFLCQQEAKVCARSRKHTVAEMQAQIDLICRRDELFK</sequence>
<proteinExistence type="predicted"/>
<evidence type="ECO:0000256" key="3">
    <source>
        <dbReference type="ARBA" id="ARBA00022695"/>
    </source>
</evidence>
<evidence type="ECO:0000313" key="6">
    <source>
        <dbReference type="Proteomes" id="UP001220478"/>
    </source>
</evidence>
<dbReference type="NCBIfam" id="TIGR03124">
    <property type="entry name" value="citrate_citX"/>
    <property type="match status" value="1"/>
</dbReference>
<dbReference type="GO" id="GO:0050519">
    <property type="term" value="F:holo-citrate lyase synthase activity"/>
    <property type="evidence" value="ECO:0007669"/>
    <property type="project" value="UniProtKB-EC"/>
</dbReference>
<dbReference type="EC" id="2.7.7.61" evidence="1"/>
<keyword evidence="3 5" id="KW-0548">Nucleotidyltransferase</keyword>
<dbReference type="RefSeq" id="WP_315572093.1">
    <property type="nucleotide sequence ID" value="NZ_CP118868.1"/>
</dbReference>
<dbReference type="Proteomes" id="UP001220478">
    <property type="component" value="Chromosome"/>
</dbReference>
<evidence type="ECO:0000256" key="1">
    <source>
        <dbReference type="ARBA" id="ARBA00012524"/>
    </source>
</evidence>
<dbReference type="EMBL" id="CP118868">
    <property type="protein sequence ID" value="WEG36101.1"/>
    <property type="molecule type" value="Genomic_DNA"/>
</dbReference>
<keyword evidence="2 5" id="KW-0808">Transferase</keyword>
<keyword evidence="6" id="KW-1185">Reference proteome</keyword>
<dbReference type="Pfam" id="PF03802">
    <property type="entry name" value="CitX"/>
    <property type="match status" value="1"/>
</dbReference>
<evidence type="ECO:0000256" key="2">
    <source>
        <dbReference type="ARBA" id="ARBA00022679"/>
    </source>
</evidence>
<keyword evidence="5" id="KW-0456">Lyase</keyword>